<dbReference type="SMART" id="SM00382">
    <property type="entry name" value="AAA"/>
    <property type="match status" value="1"/>
</dbReference>
<dbReference type="GO" id="GO:0016887">
    <property type="term" value="F:ATP hydrolysis activity"/>
    <property type="evidence" value="ECO:0007669"/>
    <property type="project" value="InterPro"/>
</dbReference>
<accession>A0A318T7W4</accession>
<dbReference type="InterPro" id="IPR003439">
    <property type="entry name" value="ABC_transporter-like_ATP-bd"/>
</dbReference>
<gene>
    <name evidence="7" type="ORF">DFP88_102288</name>
</gene>
<evidence type="ECO:0000259" key="6">
    <source>
        <dbReference type="PROSITE" id="PS50893"/>
    </source>
</evidence>
<reference evidence="7 8" key="1">
    <citation type="submission" date="2018-06" db="EMBL/GenBank/DDBJ databases">
        <title>Genomic Encyclopedia of Type Strains, Phase III (KMG-III): the genomes of soil and plant-associated and newly described type strains.</title>
        <authorList>
            <person name="Whitman W."/>
        </authorList>
    </citation>
    <scope>NUCLEOTIDE SEQUENCE [LARGE SCALE GENOMIC DNA]</scope>
    <source>
        <strain evidence="7 8">CECT 9025</strain>
    </source>
</reference>
<name>A0A318T7W4_9RHOB</name>
<dbReference type="PANTHER" id="PTHR42794">
    <property type="entry name" value="HEMIN IMPORT ATP-BINDING PROTEIN HMUV"/>
    <property type="match status" value="1"/>
</dbReference>
<evidence type="ECO:0000313" key="7">
    <source>
        <dbReference type="EMBL" id="PYE84488.1"/>
    </source>
</evidence>
<evidence type="ECO:0000256" key="3">
    <source>
        <dbReference type="ARBA" id="ARBA00022840"/>
    </source>
</evidence>
<sequence>MSGGEALRAEGLRVRLGRRMVIDGLDLPEMRPGEVTALIGPNGAGKSTLIRALARLAPCEGRVFLGDLDLLQQSAAAHARLTGYMPQAVQSGAALTVLEAVVTALRAVPDGDRSDPVMRAHAALERLGIAGLAQSRLDRLSGGQRQMASLAQAMVRGPRILLLDEPTSALDPGRQFEVMQAVQALVRESGIIAVVVLHDLELSLRWADRIVLMQAGAALASGAPEDVVTPEALGQAYGIDARIERCSRGLLHVHADGVLARHG</sequence>
<dbReference type="InterPro" id="IPR003593">
    <property type="entry name" value="AAA+_ATPase"/>
</dbReference>
<dbReference type="SUPFAM" id="SSF52540">
    <property type="entry name" value="P-loop containing nucleoside triphosphate hydrolases"/>
    <property type="match status" value="1"/>
</dbReference>
<keyword evidence="4" id="KW-1278">Translocase</keyword>
<keyword evidence="1" id="KW-0813">Transport</keyword>
<dbReference type="InterPro" id="IPR027417">
    <property type="entry name" value="P-loop_NTPase"/>
</dbReference>
<keyword evidence="8" id="KW-1185">Reference proteome</keyword>
<dbReference type="Gene3D" id="3.40.50.300">
    <property type="entry name" value="P-loop containing nucleotide triphosphate hydrolases"/>
    <property type="match status" value="1"/>
</dbReference>
<dbReference type="Pfam" id="PF00005">
    <property type="entry name" value="ABC_tran"/>
    <property type="match status" value="1"/>
</dbReference>
<dbReference type="GO" id="GO:0005524">
    <property type="term" value="F:ATP binding"/>
    <property type="evidence" value="ECO:0007669"/>
    <property type="project" value="UniProtKB-KW"/>
</dbReference>
<dbReference type="PANTHER" id="PTHR42794:SF1">
    <property type="entry name" value="HEMIN IMPORT ATP-BINDING PROTEIN HMUV"/>
    <property type="match status" value="1"/>
</dbReference>
<evidence type="ECO:0000256" key="2">
    <source>
        <dbReference type="ARBA" id="ARBA00022741"/>
    </source>
</evidence>
<keyword evidence="3 7" id="KW-0067">ATP-binding</keyword>
<evidence type="ECO:0000256" key="1">
    <source>
        <dbReference type="ARBA" id="ARBA00022448"/>
    </source>
</evidence>
<evidence type="ECO:0000256" key="5">
    <source>
        <dbReference type="ARBA" id="ARBA00037066"/>
    </source>
</evidence>
<comment type="function">
    <text evidence="5">Part of the ABC transporter complex HmuTUV involved in hemin import. Responsible for energy coupling to the transport system.</text>
</comment>
<dbReference type="RefSeq" id="WP_245904714.1">
    <property type="nucleotide sequence ID" value="NZ_QJTE01000002.1"/>
</dbReference>
<evidence type="ECO:0000256" key="4">
    <source>
        <dbReference type="ARBA" id="ARBA00022967"/>
    </source>
</evidence>
<keyword evidence="2" id="KW-0547">Nucleotide-binding</keyword>
<dbReference type="CDD" id="cd03214">
    <property type="entry name" value="ABC_Iron-Siderophores_B12_Hemin"/>
    <property type="match status" value="1"/>
</dbReference>
<proteinExistence type="predicted"/>
<dbReference type="PROSITE" id="PS50893">
    <property type="entry name" value="ABC_TRANSPORTER_2"/>
    <property type="match status" value="1"/>
</dbReference>
<dbReference type="InterPro" id="IPR017871">
    <property type="entry name" value="ABC_transporter-like_CS"/>
</dbReference>
<dbReference type="Proteomes" id="UP000248311">
    <property type="component" value="Unassembled WGS sequence"/>
</dbReference>
<dbReference type="AlphaFoldDB" id="A0A318T7W4"/>
<comment type="caution">
    <text evidence="7">The sequence shown here is derived from an EMBL/GenBank/DDBJ whole genome shotgun (WGS) entry which is preliminary data.</text>
</comment>
<evidence type="ECO:0000313" key="8">
    <source>
        <dbReference type="Proteomes" id="UP000248311"/>
    </source>
</evidence>
<dbReference type="PROSITE" id="PS00211">
    <property type="entry name" value="ABC_TRANSPORTER_1"/>
    <property type="match status" value="1"/>
</dbReference>
<dbReference type="EMBL" id="QJTE01000002">
    <property type="protein sequence ID" value="PYE84488.1"/>
    <property type="molecule type" value="Genomic_DNA"/>
</dbReference>
<organism evidence="7 8">
    <name type="scientific">Pseudoroseicyclus aestuarii</name>
    <dbReference type="NCBI Taxonomy" id="1795041"/>
    <lineage>
        <taxon>Bacteria</taxon>
        <taxon>Pseudomonadati</taxon>
        <taxon>Pseudomonadota</taxon>
        <taxon>Alphaproteobacteria</taxon>
        <taxon>Rhodobacterales</taxon>
        <taxon>Paracoccaceae</taxon>
        <taxon>Pseudoroseicyclus</taxon>
    </lineage>
</organism>
<protein>
    <submittedName>
        <fullName evidence="7">Iron complex transport system ATP-binding protein</fullName>
    </submittedName>
</protein>
<feature type="domain" description="ABC transporter" evidence="6">
    <location>
        <begin position="7"/>
        <end position="240"/>
    </location>
</feature>